<dbReference type="InterPro" id="IPR001563">
    <property type="entry name" value="Peptidase_S10"/>
</dbReference>
<dbReference type="InterPro" id="IPR029058">
    <property type="entry name" value="AB_hydrolase_fold"/>
</dbReference>
<reference evidence="2" key="2">
    <citation type="submission" date="2010-04" db="EMBL/GenBank/DDBJ databases">
        <title>Genome sequence of Salinibacter ruber M8.</title>
        <authorList>
            <consortium name="Genoscope"/>
        </authorList>
    </citation>
    <scope>NUCLEOTIDE SEQUENCE [LARGE SCALE GENOMIC DNA]</scope>
    <source>
        <strain evidence="2">M8</strain>
    </source>
</reference>
<keyword evidence="1" id="KW-0378">Hydrolase</keyword>
<dbReference type="AlphaFoldDB" id="D5H5S3"/>
<proteinExistence type="predicted"/>
<gene>
    <name evidence="1" type="ordered locus">SRM_00457</name>
</gene>
<dbReference type="Pfam" id="PF00450">
    <property type="entry name" value="Peptidase_S10"/>
    <property type="match status" value="1"/>
</dbReference>
<organism evidence="1 2">
    <name type="scientific">Salinibacter ruber (strain M8)</name>
    <dbReference type="NCBI Taxonomy" id="761659"/>
    <lineage>
        <taxon>Bacteria</taxon>
        <taxon>Pseudomonadati</taxon>
        <taxon>Rhodothermota</taxon>
        <taxon>Rhodothermia</taxon>
        <taxon>Rhodothermales</taxon>
        <taxon>Salinibacteraceae</taxon>
        <taxon>Salinibacter</taxon>
    </lineage>
</organism>
<evidence type="ECO:0000313" key="2">
    <source>
        <dbReference type="Proteomes" id="UP000000933"/>
    </source>
</evidence>
<keyword evidence="1" id="KW-0121">Carboxypeptidase</keyword>
<dbReference type="KEGG" id="srm:SRM_00457"/>
<dbReference type="SUPFAM" id="SSF53474">
    <property type="entry name" value="alpha/beta-Hydrolases"/>
    <property type="match status" value="1"/>
</dbReference>
<dbReference type="GO" id="GO:0004185">
    <property type="term" value="F:serine-type carboxypeptidase activity"/>
    <property type="evidence" value="ECO:0007669"/>
    <property type="project" value="InterPro"/>
</dbReference>
<name>D5H5S3_SALRM</name>
<dbReference type="EMBL" id="FP565814">
    <property type="protein sequence ID" value="CBH23378.1"/>
    <property type="molecule type" value="Genomic_DNA"/>
</dbReference>
<dbReference type="GO" id="GO:0006508">
    <property type="term" value="P:proteolysis"/>
    <property type="evidence" value="ECO:0007669"/>
    <property type="project" value="InterPro"/>
</dbReference>
<accession>D5H5S3</accession>
<protein>
    <submittedName>
        <fullName evidence="1">Carboxypeptidase-related protein</fullName>
    </submittedName>
</protein>
<dbReference type="PATRIC" id="fig|761659.10.peg.523"/>
<dbReference type="Gene3D" id="3.40.50.1820">
    <property type="entry name" value="alpha/beta hydrolase"/>
    <property type="match status" value="1"/>
</dbReference>
<reference evidence="1 2" key="1">
    <citation type="journal article" date="2010" name="ISME J.">
        <title>Fine-scale evolution: genomic, phenotypic and ecological differentiation in two coexisting Salinibacter ruber strains.</title>
        <authorList>
            <person name="Pena A."/>
            <person name="Teeling H."/>
            <person name="Huerta-Cepas J."/>
            <person name="Santos F."/>
            <person name="Yarza P."/>
            <person name="Brito-Echeverria J."/>
            <person name="Lucio M."/>
            <person name="Schmitt-Kopplin P."/>
            <person name="Meseguer I."/>
            <person name="Schenowitz C."/>
            <person name="Dossat C."/>
            <person name="Barbe V."/>
            <person name="Dopazo J."/>
            <person name="Rossello-Mora R."/>
            <person name="Schuler M."/>
            <person name="Glockner F.O."/>
            <person name="Amann R."/>
            <person name="Gabaldon T."/>
            <person name="Anton J."/>
        </authorList>
    </citation>
    <scope>NUCLEOTIDE SEQUENCE [LARGE SCALE GENOMIC DNA]</scope>
    <source>
        <strain evidence="1 2">M8</strain>
    </source>
</reference>
<dbReference type="HOGENOM" id="CLU_032786_0_0_10"/>
<dbReference type="ESTHER" id="salrd-q2s5k5">
    <property type="family name" value="Carboxypeptidase_S10"/>
</dbReference>
<evidence type="ECO:0000313" key="1">
    <source>
        <dbReference type="EMBL" id="CBH23378.1"/>
    </source>
</evidence>
<dbReference type="Proteomes" id="UP000000933">
    <property type="component" value="Chromosome"/>
</dbReference>
<keyword evidence="1" id="KW-0645">Protease</keyword>
<sequence length="536" mass="59763">MSPPPFCPSSTPCPLFPTCTSSFMTDASFLRVSVAAVLLLLLGGTVPPAHAQSMGASPLKRSLPPDTAITKTDRVTVKGEEVPYEVTTGTQPVYGDDDTAVASLHYTYYRRSDVDDRSGRPLMISFNGGPGSGSLWMHLGYTSPKHLLISDEGYPVQPYGVEDNNQSIIDVADIVYVNPVNTGFSRVIDDDTDAEQFFGVNADVDYLADWIDTFISRHGRWRSPKYLIGESYGTTRVAGLAGELQNSHWTYLNGVILVSPTGLGMEPAGPSPRSEALKLPYYAATAWYHEQLPDALQSRDLQALLSEVEDYTIEEYIPAVTRGGFVEDARRQAVAQQVARYSGLSEPFVLDHNLAVPADAFWKELLQDEGRTVGRLDSRYEGIDVTNAGSEYDYPAELTAWNHAFTPAINHYLRDDLGFTTDLQYNTFGNVYPWDETENNTGAQLREAMAQNPYLHVMVQSGYYDGATDYFSAKYVMWNLGTRETMRDRLRFEGYRSGHMMYLRSEDLATSNEDIRTFIEESIPDEGTPARYGRNR</sequence>